<keyword evidence="2" id="KW-1133">Transmembrane helix</keyword>
<evidence type="ECO:0000259" key="3">
    <source>
        <dbReference type="Pfam" id="PF03372"/>
    </source>
</evidence>
<feature type="domain" description="Endonuclease/exonuclease/phosphatase" evidence="3">
    <location>
        <begin position="108"/>
        <end position="313"/>
    </location>
</feature>
<evidence type="ECO:0000256" key="1">
    <source>
        <dbReference type="SAM" id="MobiDB-lite"/>
    </source>
</evidence>
<feature type="transmembrane region" description="Helical" evidence="2">
    <location>
        <begin position="35"/>
        <end position="54"/>
    </location>
</feature>
<dbReference type="AlphaFoldDB" id="A0A7C9BCW7"/>
<name>A0A7C9BCW7_9BACT</name>
<dbReference type="GO" id="GO:0004519">
    <property type="term" value="F:endonuclease activity"/>
    <property type="evidence" value="ECO:0007669"/>
    <property type="project" value="UniProtKB-KW"/>
</dbReference>
<keyword evidence="5" id="KW-1185">Reference proteome</keyword>
<feature type="transmembrane region" description="Helical" evidence="2">
    <location>
        <begin position="6"/>
        <end position="23"/>
    </location>
</feature>
<dbReference type="InterPro" id="IPR036691">
    <property type="entry name" value="Endo/exonu/phosph_ase_sf"/>
</dbReference>
<dbReference type="EMBL" id="WHLY01000002">
    <property type="protein sequence ID" value="MPR35842.1"/>
    <property type="molecule type" value="Genomic_DNA"/>
</dbReference>
<dbReference type="RefSeq" id="WP_152763244.1">
    <property type="nucleotide sequence ID" value="NZ_WHLY01000002.1"/>
</dbReference>
<evidence type="ECO:0000313" key="4">
    <source>
        <dbReference type="EMBL" id="MPR35842.1"/>
    </source>
</evidence>
<dbReference type="InterPro" id="IPR051916">
    <property type="entry name" value="GPI-anchor_lipid_remodeler"/>
</dbReference>
<proteinExistence type="predicted"/>
<protein>
    <submittedName>
        <fullName evidence="4">Endonuclease</fullName>
    </submittedName>
</protein>
<evidence type="ECO:0000313" key="5">
    <source>
        <dbReference type="Proteomes" id="UP000479293"/>
    </source>
</evidence>
<feature type="compositionally biased region" description="Acidic residues" evidence="1">
    <location>
        <begin position="329"/>
        <end position="343"/>
    </location>
</feature>
<keyword evidence="2" id="KW-0812">Transmembrane</keyword>
<feature type="transmembrane region" description="Helical" evidence="2">
    <location>
        <begin position="60"/>
        <end position="81"/>
    </location>
</feature>
<keyword evidence="4" id="KW-0378">Hydrolase</keyword>
<reference evidence="4 5" key="1">
    <citation type="submission" date="2019-10" db="EMBL/GenBank/DDBJ databases">
        <title>Draft Genome Sequence of Cytophagaceae sp. SJW1-29.</title>
        <authorList>
            <person name="Choi A."/>
        </authorList>
    </citation>
    <scope>NUCLEOTIDE SEQUENCE [LARGE SCALE GENOMIC DNA]</scope>
    <source>
        <strain evidence="4 5">SJW1-29</strain>
    </source>
</reference>
<keyword evidence="4" id="KW-0255">Endonuclease</keyword>
<dbReference type="PANTHER" id="PTHR14859">
    <property type="entry name" value="CALCOFLUOR WHITE HYPERSENSITIVE PROTEIN PRECURSOR"/>
    <property type="match status" value="1"/>
</dbReference>
<dbReference type="PANTHER" id="PTHR14859:SF15">
    <property type="entry name" value="ENDONUCLEASE_EXONUCLEASE_PHOSPHATASE DOMAIN-CONTAINING PROTEIN"/>
    <property type="match status" value="1"/>
</dbReference>
<evidence type="ECO:0000256" key="2">
    <source>
        <dbReference type="SAM" id="Phobius"/>
    </source>
</evidence>
<dbReference type="SUPFAM" id="SSF56219">
    <property type="entry name" value="DNase I-like"/>
    <property type="match status" value="1"/>
</dbReference>
<keyword evidence="4" id="KW-0540">Nuclease</keyword>
<dbReference type="Pfam" id="PF03372">
    <property type="entry name" value="Exo_endo_phos"/>
    <property type="match status" value="1"/>
</dbReference>
<organism evidence="4 5">
    <name type="scientific">Salmonirosea aquatica</name>
    <dbReference type="NCBI Taxonomy" id="2654236"/>
    <lineage>
        <taxon>Bacteria</taxon>
        <taxon>Pseudomonadati</taxon>
        <taxon>Bacteroidota</taxon>
        <taxon>Cytophagia</taxon>
        <taxon>Cytophagales</taxon>
        <taxon>Spirosomataceae</taxon>
        <taxon>Salmonirosea</taxon>
    </lineage>
</organism>
<sequence>MIVPILLYSLGGFIILATLIPFIRNDYWIFRVFEYPRLQKWVITLLILSAYALLTDFQAWYQWGFLTALLANLIYLSYQIYPFLPIAKRQMKQADLSDAGSKFSLMIANVLQDNEDKERLLSLIKTRKPDLIVLSETDSSWADAMTAIHDDYPFRKAKVQDDTYGIMLFSQLEIIESEIQYLVEDHIPSIFAVAKLPSGEPFQIICIHPTPPVPGENVRSTERDKEILLVGKLAKKSSLPVIVTGDLNDVAWSYTNALFQSTSGLLDPRRGRGFYNTFHAHHRFFRYPLDHIFCSTHFQLAEIERLPDIGSDHFPMWVELVYVPNQTYEQEEPETDDQDEELAEEKISKPTD</sequence>
<comment type="caution">
    <text evidence="4">The sequence shown here is derived from an EMBL/GenBank/DDBJ whole genome shotgun (WGS) entry which is preliminary data.</text>
</comment>
<dbReference type="Gene3D" id="3.60.10.10">
    <property type="entry name" value="Endonuclease/exonuclease/phosphatase"/>
    <property type="match status" value="1"/>
</dbReference>
<feature type="region of interest" description="Disordered" evidence="1">
    <location>
        <begin position="328"/>
        <end position="352"/>
    </location>
</feature>
<keyword evidence="2" id="KW-0472">Membrane</keyword>
<dbReference type="Proteomes" id="UP000479293">
    <property type="component" value="Unassembled WGS sequence"/>
</dbReference>
<dbReference type="GO" id="GO:0016020">
    <property type="term" value="C:membrane"/>
    <property type="evidence" value="ECO:0007669"/>
    <property type="project" value="GOC"/>
</dbReference>
<dbReference type="InterPro" id="IPR005135">
    <property type="entry name" value="Endo/exonuclease/phosphatase"/>
</dbReference>
<gene>
    <name evidence="4" type="ORF">GBK04_21440</name>
</gene>
<dbReference type="GO" id="GO:0006506">
    <property type="term" value="P:GPI anchor biosynthetic process"/>
    <property type="evidence" value="ECO:0007669"/>
    <property type="project" value="TreeGrafter"/>
</dbReference>
<accession>A0A7C9BCW7</accession>